<dbReference type="SUPFAM" id="SSF90123">
    <property type="entry name" value="ABC transporter transmembrane region"/>
    <property type="match status" value="1"/>
</dbReference>
<keyword evidence="2" id="KW-0813">Transport</keyword>
<dbReference type="GO" id="GO:0034040">
    <property type="term" value="F:ATPase-coupled lipid transmembrane transporter activity"/>
    <property type="evidence" value="ECO:0007669"/>
    <property type="project" value="TreeGrafter"/>
</dbReference>
<gene>
    <name evidence="15" type="ORF">ENR23_14750</name>
</gene>
<dbReference type="PROSITE" id="PS50929">
    <property type="entry name" value="ABC_TM1F"/>
    <property type="match status" value="1"/>
</dbReference>
<dbReference type="GO" id="GO:0140359">
    <property type="term" value="F:ABC-type transporter activity"/>
    <property type="evidence" value="ECO:0007669"/>
    <property type="project" value="InterPro"/>
</dbReference>
<reference evidence="15" key="1">
    <citation type="journal article" date="2020" name="mSystems">
        <title>Genome- and Community-Level Interaction Insights into Carbon Utilization and Element Cycling Functions of Hydrothermarchaeota in Hydrothermal Sediment.</title>
        <authorList>
            <person name="Zhou Z."/>
            <person name="Liu Y."/>
            <person name="Xu W."/>
            <person name="Pan J."/>
            <person name="Luo Z.H."/>
            <person name="Li M."/>
        </authorList>
    </citation>
    <scope>NUCLEOTIDE SEQUENCE [LARGE SCALE GENOMIC DNA]</scope>
    <source>
        <strain evidence="15">SpSt-381</strain>
    </source>
</reference>
<dbReference type="PROSITE" id="PS50990">
    <property type="entry name" value="PEPTIDASE_C39"/>
    <property type="match status" value="1"/>
</dbReference>
<dbReference type="Pfam" id="PF03412">
    <property type="entry name" value="Peptidase_C39"/>
    <property type="match status" value="1"/>
</dbReference>
<dbReference type="GO" id="GO:0015031">
    <property type="term" value="P:protein transport"/>
    <property type="evidence" value="ECO:0007669"/>
    <property type="project" value="UniProtKB-KW"/>
</dbReference>
<feature type="domain" description="ABC transporter" evidence="12">
    <location>
        <begin position="475"/>
        <end position="708"/>
    </location>
</feature>
<dbReference type="InterPro" id="IPR027417">
    <property type="entry name" value="P-loop_NTPase"/>
</dbReference>
<dbReference type="InterPro" id="IPR003593">
    <property type="entry name" value="AAA+_ATPase"/>
</dbReference>
<comment type="caution">
    <text evidence="15">The sequence shown here is derived from an EMBL/GenBank/DDBJ whole genome shotgun (WGS) entry which is preliminary data.</text>
</comment>
<evidence type="ECO:0000313" key="15">
    <source>
        <dbReference type="EMBL" id="HGZ44638.1"/>
    </source>
</evidence>
<dbReference type="GO" id="GO:0008233">
    <property type="term" value="F:peptidase activity"/>
    <property type="evidence" value="ECO:0007669"/>
    <property type="project" value="InterPro"/>
</dbReference>
<keyword evidence="5" id="KW-0547">Nucleotide-binding</keyword>
<keyword evidence="7" id="KW-0653">Protein transport</keyword>
<dbReference type="GO" id="GO:0005886">
    <property type="term" value="C:plasma membrane"/>
    <property type="evidence" value="ECO:0007669"/>
    <property type="project" value="UniProtKB-SubCell"/>
</dbReference>
<proteinExistence type="predicted"/>
<dbReference type="PROSITE" id="PS00211">
    <property type="entry name" value="ABC_TRANSPORTER_1"/>
    <property type="match status" value="1"/>
</dbReference>
<feature type="transmembrane region" description="Helical" evidence="11">
    <location>
        <begin position="196"/>
        <end position="218"/>
    </location>
</feature>
<feature type="domain" description="Peptidase C39" evidence="14">
    <location>
        <begin position="12"/>
        <end position="131"/>
    </location>
</feature>
<evidence type="ECO:0000256" key="11">
    <source>
        <dbReference type="SAM" id="Phobius"/>
    </source>
</evidence>
<dbReference type="InterPro" id="IPR003439">
    <property type="entry name" value="ABC_transporter-like_ATP-bd"/>
</dbReference>
<dbReference type="Gene3D" id="3.40.50.300">
    <property type="entry name" value="P-loop containing nucleotide triphosphate hydrolases"/>
    <property type="match status" value="1"/>
</dbReference>
<dbReference type="Pfam" id="PF00005">
    <property type="entry name" value="ABC_tran"/>
    <property type="match status" value="1"/>
</dbReference>
<dbReference type="InterPro" id="IPR011527">
    <property type="entry name" value="ABC1_TM_dom"/>
</dbReference>
<dbReference type="AlphaFoldDB" id="A0A832I5A3"/>
<dbReference type="InterPro" id="IPR005074">
    <property type="entry name" value="Peptidase_C39"/>
</dbReference>
<evidence type="ECO:0000259" key="13">
    <source>
        <dbReference type="PROSITE" id="PS50929"/>
    </source>
</evidence>
<keyword evidence="9 11" id="KW-0472">Membrane</keyword>
<dbReference type="SUPFAM" id="SSF52540">
    <property type="entry name" value="P-loop containing nucleoside triphosphate hydrolases"/>
    <property type="match status" value="1"/>
</dbReference>
<accession>A0A832I5A3</accession>
<dbReference type="InterPro" id="IPR017871">
    <property type="entry name" value="ABC_transporter-like_CS"/>
</dbReference>
<evidence type="ECO:0000256" key="8">
    <source>
        <dbReference type="ARBA" id="ARBA00022989"/>
    </source>
</evidence>
<dbReference type="InterPro" id="IPR036640">
    <property type="entry name" value="ABC1_TM_sf"/>
</dbReference>
<dbReference type="PANTHER" id="PTHR24221">
    <property type="entry name" value="ATP-BINDING CASSETTE SUB-FAMILY B"/>
    <property type="match status" value="1"/>
</dbReference>
<evidence type="ECO:0000259" key="14">
    <source>
        <dbReference type="PROSITE" id="PS50990"/>
    </source>
</evidence>
<protein>
    <submittedName>
        <fullName evidence="15">Peptidase domain-containing ABC transporter</fullName>
    </submittedName>
</protein>
<evidence type="ECO:0000256" key="1">
    <source>
        <dbReference type="ARBA" id="ARBA00004651"/>
    </source>
</evidence>
<sequence>MIGRRRVPYVQQLALADCGAACLAMTSRFHGRHVTLDEVRDRMGSSRDGVSAWTLVRAAEKLGLRAEAVRLELADVEYLPPGSILHWRFSHFVVFERARRGGVDLVDPDGGPRFCPTEELSRSFTGVAILIEPAAGFSRRERAHSPLARHARRVVAHRGVLARVVLVSLLIQALALALPAATGIVVDRVVPRGEVALLPALALGLAAVAAFTFLSTYVRAHLLLTLRTSLDLRLTSGFLEHLLRLPFGFFQSRQTGDLMMRLNSNAVIRESLTSASLSALLDGVLVLGYLVAILAAHVGLGLLVVAMGALRIGLFVASRRAYRDLMSESLQTQADASNFEVQMIEGIETLKSAGGEQRAAGLWTRLFVRVLNVSVRRGRLSALVESAGAVLDVASPVALLVYGAALVMRGDLTLGTMLAVAALAAGFLRPLASLAATALELQQLGSYLDRVNDVLDQAPEQEEGRPPAPALAGRVTLEALTFRWDEQGAAAVDAVDLDVPARAQVAIVGPSGSGKSTLARLIAGLLVPASGRILFDGADLSGVELGSLRRQIGYVPQSPYLFGATIRENIALADAGASLEEIRRAADLADLTREVEALPLAWQTPLTSGGSNLSGGQLQRVALARALLPRPPILVLDEATSHLDARSEAAIQRALAALECTRIVIAHRLSTVVDSDLIVVMDAGRIVERGRHAELLAAGGLYAQLFRAQEAAAGDAARAAAPAAP</sequence>
<dbReference type="GO" id="GO:0016887">
    <property type="term" value="F:ATP hydrolysis activity"/>
    <property type="evidence" value="ECO:0007669"/>
    <property type="project" value="InterPro"/>
</dbReference>
<keyword evidence="8 11" id="KW-1133">Transmembrane helix</keyword>
<name>A0A832I5A3_UNCEI</name>
<keyword evidence="10" id="KW-0080">Bacteriocin transport</keyword>
<evidence type="ECO:0000256" key="3">
    <source>
        <dbReference type="ARBA" id="ARBA00022475"/>
    </source>
</evidence>
<keyword evidence="6" id="KW-0067">ATP-binding</keyword>
<feature type="transmembrane region" description="Helical" evidence="11">
    <location>
        <begin position="160"/>
        <end position="184"/>
    </location>
</feature>
<feature type="domain" description="ABC transmembrane type-1" evidence="13">
    <location>
        <begin position="164"/>
        <end position="443"/>
    </location>
</feature>
<keyword evidence="4 11" id="KW-0812">Transmembrane</keyword>
<dbReference type="PROSITE" id="PS50893">
    <property type="entry name" value="ABC_TRANSPORTER_2"/>
    <property type="match status" value="1"/>
</dbReference>
<evidence type="ECO:0000256" key="5">
    <source>
        <dbReference type="ARBA" id="ARBA00022741"/>
    </source>
</evidence>
<evidence type="ECO:0000256" key="10">
    <source>
        <dbReference type="ARBA" id="ARBA00043264"/>
    </source>
</evidence>
<dbReference type="GO" id="GO:0005524">
    <property type="term" value="F:ATP binding"/>
    <property type="evidence" value="ECO:0007669"/>
    <property type="project" value="UniProtKB-KW"/>
</dbReference>
<dbReference type="SMART" id="SM00382">
    <property type="entry name" value="AAA"/>
    <property type="match status" value="1"/>
</dbReference>
<dbReference type="EMBL" id="DSQF01000030">
    <property type="protein sequence ID" value="HGZ44638.1"/>
    <property type="molecule type" value="Genomic_DNA"/>
</dbReference>
<dbReference type="GO" id="GO:0043213">
    <property type="term" value="P:bacteriocin transport"/>
    <property type="evidence" value="ECO:0007669"/>
    <property type="project" value="UniProtKB-KW"/>
</dbReference>
<comment type="subcellular location">
    <subcellularLocation>
        <location evidence="1">Cell membrane</location>
        <topology evidence="1">Multi-pass membrane protein</topology>
    </subcellularLocation>
</comment>
<dbReference type="PANTHER" id="PTHR24221:SF654">
    <property type="entry name" value="ATP-BINDING CASSETTE SUB-FAMILY B MEMBER 6"/>
    <property type="match status" value="1"/>
</dbReference>
<evidence type="ECO:0000259" key="12">
    <source>
        <dbReference type="PROSITE" id="PS50893"/>
    </source>
</evidence>
<dbReference type="Gene3D" id="1.20.1560.10">
    <property type="entry name" value="ABC transporter type 1, transmembrane domain"/>
    <property type="match status" value="1"/>
</dbReference>
<dbReference type="Pfam" id="PF00664">
    <property type="entry name" value="ABC_membrane"/>
    <property type="match status" value="1"/>
</dbReference>
<dbReference type="CDD" id="cd18779">
    <property type="entry name" value="ABC_6TM_T1SS_like"/>
    <property type="match status" value="1"/>
</dbReference>
<evidence type="ECO:0000256" key="7">
    <source>
        <dbReference type="ARBA" id="ARBA00022927"/>
    </source>
</evidence>
<dbReference type="GO" id="GO:0006508">
    <property type="term" value="P:proteolysis"/>
    <property type="evidence" value="ECO:0007669"/>
    <property type="project" value="InterPro"/>
</dbReference>
<dbReference type="InterPro" id="IPR039421">
    <property type="entry name" value="Type_1_exporter"/>
</dbReference>
<organism evidence="15">
    <name type="scientific">Eiseniibacteriota bacterium</name>
    <dbReference type="NCBI Taxonomy" id="2212470"/>
    <lineage>
        <taxon>Bacteria</taxon>
        <taxon>Candidatus Eiseniibacteriota</taxon>
    </lineage>
</organism>
<dbReference type="FunFam" id="3.40.50.300:FF:000299">
    <property type="entry name" value="ABC transporter ATP-binding protein/permease"/>
    <property type="match status" value="1"/>
</dbReference>
<evidence type="ECO:0000256" key="4">
    <source>
        <dbReference type="ARBA" id="ARBA00022692"/>
    </source>
</evidence>
<evidence type="ECO:0000256" key="6">
    <source>
        <dbReference type="ARBA" id="ARBA00022840"/>
    </source>
</evidence>
<dbReference type="Gene3D" id="3.90.70.10">
    <property type="entry name" value="Cysteine proteinases"/>
    <property type="match status" value="1"/>
</dbReference>
<keyword evidence="3" id="KW-1003">Cell membrane</keyword>
<evidence type="ECO:0000256" key="9">
    <source>
        <dbReference type="ARBA" id="ARBA00023136"/>
    </source>
</evidence>
<evidence type="ECO:0000256" key="2">
    <source>
        <dbReference type="ARBA" id="ARBA00022448"/>
    </source>
</evidence>